<gene>
    <name evidence="3" type="ORF">PFISCL1PPCAC_10757</name>
</gene>
<dbReference type="PANTHER" id="PTHR33936:SF22">
    <property type="entry name" value="C2H2-TYPE DOMAIN-CONTAINING PROTEIN"/>
    <property type="match status" value="1"/>
</dbReference>
<proteinExistence type="predicted"/>
<dbReference type="InterPro" id="IPR052797">
    <property type="entry name" value="RegFact_GeneExpr_CellDeath"/>
</dbReference>
<reference evidence="3" key="1">
    <citation type="submission" date="2023-10" db="EMBL/GenBank/DDBJ databases">
        <title>Genome assembly of Pristionchus species.</title>
        <authorList>
            <person name="Yoshida K."/>
            <person name="Sommer R.J."/>
        </authorList>
    </citation>
    <scope>NUCLEOTIDE SEQUENCE</scope>
    <source>
        <strain evidence="3">RS5133</strain>
    </source>
</reference>
<name>A0AAV5VIF9_9BILA</name>
<dbReference type="EMBL" id="BTSY01000003">
    <property type="protein sequence ID" value="GMT19460.1"/>
    <property type="molecule type" value="Genomic_DNA"/>
</dbReference>
<feature type="compositionally biased region" description="Acidic residues" evidence="1">
    <location>
        <begin position="1070"/>
        <end position="1092"/>
    </location>
</feature>
<dbReference type="InterPro" id="IPR017956">
    <property type="entry name" value="AT_hook_DNA-bd_motif"/>
</dbReference>
<sequence length="1092" mass="125595">IQEFEFYDPTTQEIMSSASPIRKSSPRKSKPEDEDVTAKNEADSSTNAAEPSTLGTPAKRGPGRPRKASTSVSTPIPIRLPPPASPAVEDDGVPSEGRRSTRLRRGVYEPTDQTYDSASGLWRCLVPGCKWMSDSRAARSFHLRTDHPQYKNFGEFVPVAIPNNSEELAARRNARVVVSHTVKSNEGEPIEEHHIVEDDEELVEDIDIDSEGEEEIEEIIEPAYDGSDGEEEMIAMREENARMEIARNGVKRGRGRPRKGEFDPPGPRSRLRISDPEGIYPCYVEGCEWKGRYRSVRSAHMKHMHRGWIRPPSFTLARISRHGEMLSPNLEEPPKYECIVEGCAWRGNYKASRMAHIRNHHKDIAIPKKKSTSGGFVANGRYACHDPHCNWRGSSRSTRSNHMKREHRNFVNTVYSSRNVPCCDCGVSLQSHKNFVDHMVCEHNVGGIVQREFNDPRDYEEWFDAVQDSFSIDFIKKMGVKQTTQYQVLYLYCAKGGGYRDPRFHRYNRNAITPIRLQLRRRNQRGIIKCGKNCAAFLRVLNWADGRLTVIGCVEHTGHRMGTPLMRLSPGERDIMDEFLYSLDPATPLEVVLDRLRDQEAFQADGWECAEKRPEDFTQFVMDDDEICSLRSLLSSDSFRDSTFAVVLPTKGNEELSIGFMDEAQRELWKKNCGVVGFDEVRLCLGPWDVHIFIAIVFENQTQPRVAAMYMTTSSKRAPLVQHLKDVWPDTPVTVVTDTGPEWEDILQEVYHHTAYQIDHQLAEWYLLQEWAALCDQMVGNRVDRFTIICALRRWVRANDPNLFEGMMGDLFDALREMDLDELGQFIDTQLTDCNYHKKWTPVVRNPITEANNPLLELTCRTIREKFLANEHCKRIDEYVGFFLGRIGEFNQCTIGPVYPTGHVEPQRQPTDWMDEERDDQDVHQQLMVDEMDDLLPSSSHVFRDHKGEEDEMDQDEAHMVEIVEEDLDGGVFHEEIVVDAAEMDALDRPGPSRMIRMERMDGRQMGRLQRGPIHHGSGTSPRKQKLIEMIKKRMEEANEEDLELYENNINEMERMRALNSNERKRREEEMEEEIAMNVGEEEELIEEEVVG</sequence>
<feature type="domain" description="C2H2-type" evidence="2">
    <location>
        <begin position="122"/>
        <end position="147"/>
    </location>
</feature>
<feature type="domain" description="C2H2-type" evidence="2">
    <location>
        <begin position="336"/>
        <end position="360"/>
    </location>
</feature>
<dbReference type="PANTHER" id="PTHR33936">
    <property type="entry name" value="PROTEIN CBG17840"/>
    <property type="match status" value="1"/>
</dbReference>
<feature type="compositionally biased region" description="Polar residues" evidence="1">
    <location>
        <begin position="43"/>
        <end position="55"/>
    </location>
</feature>
<organism evidence="3 4">
    <name type="scientific">Pristionchus fissidentatus</name>
    <dbReference type="NCBI Taxonomy" id="1538716"/>
    <lineage>
        <taxon>Eukaryota</taxon>
        <taxon>Metazoa</taxon>
        <taxon>Ecdysozoa</taxon>
        <taxon>Nematoda</taxon>
        <taxon>Chromadorea</taxon>
        <taxon>Rhabditida</taxon>
        <taxon>Rhabditina</taxon>
        <taxon>Diplogasteromorpha</taxon>
        <taxon>Diplogasteroidea</taxon>
        <taxon>Neodiplogasteridae</taxon>
        <taxon>Pristionchus</taxon>
    </lineage>
</organism>
<feature type="domain" description="C2H2-type" evidence="2">
    <location>
        <begin position="420"/>
        <end position="443"/>
    </location>
</feature>
<feature type="region of interest" description="Disordered" evidence="1">
    <location>
        <begin position="1061"/>
        <end position="1092"/>
    </location>
</feature>
<comment type="caution">
    <text evidence="3">The sequence shown here is derived from an EMBL/GenBank/DDBJ whole genome shotgun (WGS) entry which is preliminary data.</text>
</comment>
<dbReference type="Proteomes" id="UP001432322">
    <property type="component" value="Unassembled WGS sequence"/>
</dbReference>
<evidence type="ECO:0000256" key="1">
    <source>
        <dbReference type="SAM" id="MobiDB-lite"/>
    </source>
</evidence>
<dbReference type="InterPro" id="IPR013087">
    <property type="entry name" value="Znf_C2H2_type"/>
</dbReference>
<dbReference type="SMART" id="SM00355">
    <property type="entry name" value="ZnF_C2H2"/>
    <property type="match status" value="5"/>
</dbReference>
<feature type="region of interest" description="Disordered" evidence="1">
    <location>
        <begin position="248"/>
        <end position="271"/>
    </location>
</feature>
<feature type="region of interest" description="Disordered" evidence="1">
    <location>
        <begin position="1"/>
        <end position="103"/>
    </location>
</feature>
<feature type="domain" description="C2H2-type" evidence="2">
    <location>
        <begin position="280"/>
        <end position="305"/>
    </location>
</feature>
<feature type="non-terminal residue" evidence="3">
    <location>
        <position position="1"/>
    </location>
</feature>
<evidence type="ECO:0000313" key="3">
    <source>
        <dbReference type="EMBL" id="GMT19460.1"/>
    </source>
</evidence>
<keyword evidence="4" id="KW-1185">Reference proteome</keyword>
<accession>A0AAV5VIF9</accession>
<evidence type="ECO:0000313" key="4">
    <source>
        <dbReference type="Proteomes" id="UP001432322"/>
    </source>
</evidence>
<protein>
    <recommendedName>
        <fullName evidence="2">C2H2-type domain-containing protein</fullName>
    </recommendedName>
</protein>
<evidence type="ECO:0000259" key="2">
    <source>
        <dbReference type="SMART" id="SM00355"/>
    </source>
</evidence>
<dbReference type="SMART" id="SM00384">
    <property type="entry name" value="AT_hook"/>
    <property type="match status" value="2"/>
</dbReference>
<dbReference type="GO" id="GO:0003677">
    <property type="term" value="F:DNA binding"/>
    <property type="evidence" value="ECO:0007669"/>
    <property type="project" value="InterPro"/>
</dbReference>
<dbReference type="AlphaFoldDB" id="A0AAV5VIF9"/>
<feature type="domain" description="C2H2-type" evidence="2">
    <location>
        <begin position="382"/>
        <end position="407"/>
    </location>
</feature>